<dbReference type="GO" id="GO:0016020">
    <property type="term" value="C:membrane"/>
    <property type="evidence" value="ECO:0007669"/>
    <property type="project" value="InterPro"/>
</dbReference>
<comment type="caution">
    <text evidence="5">The sequence shown here is derived from an EMBL/GenBank/DDBJ whole genome shotgun (WGS) entry which is preliminary data.</text>
</comment>
<dbReference type="GO" id="GO:0004129">
    <property type="term" value="F:cytochrome-c oxidase activity"/>
    <property type="evidence" value="ECO:0007669"/>
    <property type="project" value="InterPro"/>
</dbReference>
<protein>
    <submittedName>
        <fullName evidence="5">Cytochrome c oxidase subunit II</fullName>
    </submittedName>
</protein>
<gene>
    <name evidence="5" type="ORF">UW49_C0020G0004</name>
</gene>
<dbReference type="InterPro" id="IPR002429">
    <property type="entry name" value="CcO_II-like_C"/>
</dbReference>
<proteinExistence type="predicted"/>
<feature type="domain" description="Cytochrome oxidase subunit II copper A binding" evidence="4">
    <location>
        <begin position="39"/>
        <end position="132"/>
    </location>
</feature>
<sequence>MNKFVKLLLFAIFLIASGVVYQNYYRPPGVGPVKASGNVVEIEMRAKENKWKWEPEEIRIKAGDLVRLHIFNEDNYDHGFAVEAFGINKRLFPRRETLIEFIASRAGSFSFYCSVPCGQGHYEQIGTLFVEE</sequence>
<dbReference type="InterPro" id="IPR051403">
    <property type="entry name" value="NosZ/Cyto_c_oxidase_sub2"/>
</dbReference>
<keyword evidence="2" id="KW-0479">Metal-binding</keyword>
<dbReference type="InterPro" id="IPR008972">
    <property type="entry name" value="Cupredoxin"/>
</dbReference>
<dbReference type="PANTHER" id="PTHR42838">
    <property type="entry name" value="CYTOCHROME C OXIDASE SUBUNIT II"/>
    <property type="match status" value="1"/>
</dbReference>
<keyword evidence="3" id="KW-0186">Copper</keyword>
<dbReference type="AlphaFoldDB" id="A0A0G1I8D1"/>
<dbReference type="Gene3D" id="2.60.40.420">
    <property type="entry name" value="Cupredoxins - blue copper proteins"/>
    <property type="match status" value="1"/>
</dbReference>
<reference evidence="5 6" key="1">
    <citation type="journal article" date="2015" name="Nature">
        <title>rRNA introns, odd ribosomes, and small enigmatic genomes across a large radiation of phyla.</title>
        <authorList>
            <person name="Brown C.T."/>
            <person name="Hug L.A."/>
            <person name="Thomas B.C."/>
            <person name="Sharon I."/>
            <person name="Castelle C.J."/>
            <person name="Singh A."/>
            <person name="Wilkins M.J."/>
            <person name="Williams K.H."/>
            <person name="Banfield J.F."/>
        </authorList>
    </citation>
    <scope>NUCLEOTIDE SEQUENCE [LARGE SCALE GENOMIC DNA]</scope>
</reference>
<dbReference type="EMBL" id="LCIN01000020">
    <property type="protein sequence ID" value="KKT55711.1"/>
    <property type="molecule type" value="Genomic_DNA"/>
</dbReference>
<dbReference type="Pfam" id="PF13473">
    <property type="entry name" value="Cupredoxin_1"/>
    <property type="match status" value="1"/>
</dbReference>
<dbReference type="SUPFAM" id="SSF49503">
    <property type="entry name" value="Cupredoxins"/>
    <property type="match status" value="1"/>
</dbReference>
<name>A0A0G1I8D1_9BACT</name>
<organism evidence="5 6">
    <name type="scientific">Candidatus Giovannonibacteria bacterium GW2011_GWB1_44_23</name>
    <dbReference type="NCBI Taxonomy" id="1618652"/>
    <lineage>
        <taxon>Bacteria</taxon>
        <taxon>Candidatus Giovannoniibacteriota</taxon>
    </lineage>
</organism>
<evidence type="ECO:0000256" key="1">
    <source>
        <dbReference type="ARBA" id="ARBA00004196"/>
    </source>
</evidence>
<comment type="subcellular location">
    <subcellularLocation>
        <location evidence="1">Cell envelope</location>
    </subcellularLocation>
</comment>
<evidence type="ECO:0000313" key="6">
    <source>
        <dbReference type="Proteomes" id="UP000033977"/>
    </source>
</evidence>
<dbReference type="Proteomes" id="UP000033977">
    <property type="component" value="Unassembled WGS sequence"/>
</dbReference>
<evidence type="ECO:0000259" key="4">
    <source>
        <dbReference type="PROSITE" id="PS50857"/>
    </source>
</evidence>
<dbReference type="InterPro" id="IPR028096">
    <property type="entry name" value="EfeO_Cupredoxin"/>
</dbReference>
<dbReference type="GO" id="GO:0005507">
    <property type="term" value="F:copper ion binding"/>
    <property type="evidence" value="ECO:0007669"/>
    <property type="project" value="InterPro"/>
</dbReference>
<evidence type="ECO:0000256" key="3">
    <source>
        <dbReference type="ARBA" id="ARBA00023008"/>
    </source>
</evidence>
<evidence type="ECO:0000313" key="5">
    <source>
        <dbReference type="EMBL" id="KKT55711.1"/>
    </source>
</evidence>
<dbReference type="PROSITE" id="PS50857">
    <property type="entry name" value="COX2_CUA"/>
    <property type="match status" value="1"/>
</dbReference>
<evidence type="ECO:0000256" key="2">
    <source>
        <dbReference type="ARBA" id="ARBA00022723"/>
    </source>
</evidence>
<accession>A0A0G1I8D1</accession>
<dbReference type="GO" id="GO:0030313">
    <property type="term" value="C:cell envelope"/>
    <property type="evidence" value="ECO:0007669"/>
    <property type="project" value="UniProtKB-SubCell"/>
</dbReference>
<dbReference type="PANTHER" id="PTHR42838:SF2">
    <property type="entry name" value="NITROUS-OXIDE REDUCTASE"/>
    <property type="match status" value="1"/>
</dbReference>